<name>A0AAE0GG27_9CHLO</name>
<comment type="caution">
    <text evidence="1">The sequence shown here is derived from an EMBL/GenBank/DDBJ whole genome shotgun (WGS) entry which is preliminary data.</text>
</comment>
<evidence type="ECO:0000313" key="1">
    <source>
        <dbReference type="EMBL" id="KAK3277393.1"/>
    </source>
</evidence>
<proteinExistence type="predicted"/>
<dbReference type="EMBL" id="LGRX02006124">
    <property type="protein sequence ID" value="KAK3277393.1"/>
    <property type="molecule type" value="Genomic_DNA"/>
</dbReference>
<protein>
    <submittedName>
        <fullName evidence="1">Uncharacterized protein</fullName>
    </submittedName>
</protein>
<sequence length="270" mass="30356">MPGACVDPDAAEGKYIQKVLNRTRRDEQDADGCWLVDLCVDCKFDVLKSRKEIDRCRRQHEGPNWYTVVFPACGDCMVEYTTVAKRGDQTTKHVVWIKSRHPDTGLYTVQDADPPHAIHERVALEYHADWGMGHTVTGAWGIRSLGLGEYSHLGRRLACFWIKDHGSFSNANSAPRCLHVLRFDVLVVPVLETKKITKNRTNLWPKEPNTGAVCGPEIVNRTFGRAGADTVVRVFHVDLSQLGVSAIRTGTRNDMRNDVCRANHHALDEV</sequence>
<gene>
    <name evidence="1" type="ORF">CYMTET_14599</name>
</gene>
<accession>A0AAE0GG27</accession>
<evidence type="ECO:0000313" key="2">
    <source>
        <dbReference type="Proteomes" id="UP001190700"/>
    </source>
</evidence>
<dbReference type="AlphaFoldDB" id="A0AAE0GG27"/>
<reference evidence="1 2" key="1">
    <citation type="journal article" date="2015" name="Genome Biol. Evol.">
        <title>Comparative Genomics of a Bacterivorous Green Alga Reveals Evolutionary Causalities and Consequences of Phago-Mixotrophic Mode of Nutrition.</title>
        <authorList>
            <person name="Burns J.A."/>
            <person name="Paasch A."/>
            <person name="Narechania A."/>
            <person name="Kim E."/>
        </authorList>
    </citation>
    <scope>NUCLEOTIDE SEQUENCE [LARGE SCALE GENOMIC DNA]</scope>
    <source>
        <strain evidence="1 2">PLY_AMNH</strain>
    </source>
</reference>
<keyword evidence="2" id="KW-1185">Reference proteome</keyword>
<dbReference type="Proteomes" id="UP001190700">
    <property type="component" value="Unassembled WGS sequence"/>
</dbReference>
<organism evidence="1 2">
    <name type="scientific">Cymbomonas tetramitiformis</name>
    <dbReference type="NCBI Taxonomy" id="36881"/>
    <lineage>
        <taxon>Eukaryota</taxon>
        <taxon>Viridiplantae</taxon>
        <taxon>Chlorophyta</taxon>
        <taxon>Pyramimonadophyceae</taxon>
        <taxon>Pyramimonadales</taxon>
        <taxon>Pyramimonadaceae</taxon>
        <taxon>Cymbomonas</taxon>
    </lineage>
</organism>